<evidence type="ECO:0000313" key="2">
    <source>
        <dbReference type="Proteomes" id="UP000276133"/>
    </source>
</evidence>
<dbReference type="AlphaFoldDB" id="A0A3M7PSX9"/>
<dbReference type="Proteomes" id="UP000276133">
    <property type="component" value="Unassembled WGS sequence"/>
</dbReference>
<name>A0A3M7PSX9_BRAPC</name>
<organism evidence="1 2">
    <name type="scientific">Brachionus plicatilis</name>
    <name type="common">Marine rotifer</name>
    <name type="synonym">Brachionus muelleri</name>
    <dbReference type="NCBI Taxonomy" id="10195"/>
    <lineage>
        <taxon>Eukaryota</taxon>
        <taxon>Metazoa</taxon>
        <taxon>Spiralia</taxon>
        <taxon>Gnathifera</taxon>
        <taxon>Rotifera</taxon>
        <taxon>Eurotatoria</taxon>
        <taxon>Monogononta</taxon>
        <taxon>Pseudotrocha</taxon>
        <taxon>Ploima</taxon>
        <taxon>Brachionidae</taxon>
        <taxon>Brachionus</taxon>
    </lineage>
</organism>
<proteinExistence type="predicted"/>
<gene>
    <name evidence="1" type="ORF">BpHYR1_003408</name>
</gene>
<evidence type="ECO:0000313" key="1">
    <source>
        <dbReference type="EMBL" id="RNA02160.1"/>
    </source>
</evidence>
<keyword evidence="2" id="KW-1185">Reference proteome</keyword>
<protein>
    <submittedName>
        <fullName evidence="1">Uncharacterized protein</fullName>
    </submittedName>
</protein>
<reference evidence="1 2" key="1">
    <citation type="journal article" date="2018" name="Sci. Rep.">
        <title>Genomic signatures of local adaptation to the degree of environmental predictability in rotifers.</title>
        <authorList>
            <person name="Franch-Gras L."/>
            <person name="Hahn C."/>
            <person name="Garcia-Roger E.M."/>
            <person name="Carmona M.J."/>
            <person name="Serra M."/>
            <person name="Gomez A."/>
        </authorList>
    </citation>
    <scope>NUCLEOTIDE SEQUENCE [LARGE SCALE GENOMIC DNA]</scope>
    <source>
        <strain evidence="1">HYR1</strain>
    </source>
</reference>
<dbReference type="EMBL" id="REGN01009023">
    <property type="protein sequence ID" value="RNA02160.1"/>
    <property type="molecule type" value="Genomic_DNA"/>
</dbReference>
<accession>A0A3M7PSX9</accession>
<comment type="caution">
    <text evidence="1">The sequence shown here is derived from an EMBL/GenBank/DDBJ whole genome shotgun (WGS) entry which is preliminary data.</text>
</comment>
<sequence length="59" mass="7195">MNAYFTIFYNFHQNIYYKILLNESYVYSETKCSASIRIKQNKVLKHNEKHYHSLTDSEK</sequence>